<name>A0A9X2DCV4_9ACTN</name>
<sequence length="260" mass="26830">MAPTFLGRAAGTAAGVALLPWRLTLAATRTTLALGELASPDGPVRRPGGYRDQLEKIVGPGGQADRLMALLDDPDGPIRLATTVAELIAPDRPLGRMLARDGVLDRLLADGGPVERLLTDGGAIDRLAGEGGALDRLTEEGGVLERLLAVDGAVDRLTREDGLLEQVLRPGGLADRMLADDGFLETMLAEGGTLDQLIALGDTLEALQPRLAELARLVPALSGSADALERAVGPIGEIAGMLPFGRRRPGSGPVVPGGLG</sequence>
<dbReference type="RefSeq" id="WP_250057386.1">
    <property type="nucleotide sequence ID" value="NZ_JAMJPH010000037.1"/>
</dbReference>
<dbReference type="Proteomes" id="UP001139485">
    <property type="component" value="Unassembled WGS sequence"/>
</dbReference>
<evidence type="ECO:0000313" key="1">
    <source>
        <dbReference type="EMBL" id="MCM0622139.1"/>
    </source>
</evidence>
<evidence type="ECO:0000313" key="2">
    <source>
        <dbReference type="Proteomes" id="UP001139485"/>
    </source>
</evidence>
<dbReference type="EMBL" id="JAMOIL010000029">
    <property type="protein sequence ID" value="MCM0622139.1"/>
    <property type="molecule type" value="Genomic_DNA"/>
</dbReference>
<dbReference type="AlphaFoldDB" id="A0A9X2DCV4"/>
<accession>A0A9X2DCV4</accession>
<protein>
    <submittedName>
        <fullName evidence="1">Uncharacterized protein</fullName>
    </submittedName>
</protein>
<proteinExistence type="predicted"/>
<organism evidence="1 2">
    <name type="scientific">Nocardioides bruguierae</name>
    <dbReference type="NCBI Taxonomy" id="2945102"/>
    <lineage>
        <taxon>Bacteria</taxon>
        <taxon>Bacillati</taxon>
        <taxon>Actinomycetota</taxon>
        <taxon>Actinomycetes</taxon>
        <taxon>Propionibacteriales</taxon>
        <taxon>Nocardioidaceae</taxon>
        <taxon>Nocardioides</taxon>
    </lineage>
</organism>
<reference evidence="1" key="1">
    <citation type="submission" date="2022-05" db="EMBL/GenBank/DDBJ databases">
        <authorList>
            <person name="Tuo L."/>
        </authorList>
    </citation>
    <scope>NUCLEOTIDE SEQUENCE</scope>
    <source>
        <strain evidence="1">BSK12Z-4</strain>
    </source>
</reference>
<gene>
    <name evidence="1" type="ORF">M8330_17750</name>
</gene>
<comment type="caution">
    <text evidence="1">The sequence shown here is derived from an EMBL/GenBank/DDBJ whole genome shotgun (WGS) entry which is preliminary data.</text>
</comment>
<keyword evidence="2" id="KW-1185">Reference proteome</keyword>